<feature type="transmembrane region" description="Helical" evidence="1">
    <location>
        <begin position="29"/>
        <end position="46"/>
    </location>
</feature>
<feature type="transmembrane region" description="Helical" evidence="1">
    <location>
        <begin position="83"/>
        <end position="113"/>
    </location>
</feature>
<evidence type="ECO:0000313" key="3">
    <source>
        <dbReference type="EMBL" id="MFD1464242.1"/>
    </source>
</evidence>
<reference evidence="4" key="1">
    <citation type="journal article" date="2019" name="Int. J. Syst. Evol. Microbiol.">
        <title>The Global Catalogue of Microorganisms (GCM) 10K type strain sequencing project: providing services to taxonomists for standard genome sequencing and annotation.</title>
        <authorList>
            <consortium name="The Broad Institute Genomics Platform"/>
            <consortium name="The Broad Institute Genome Sequencing Center for Infectious Disease"/>
            <person name="Wu L."/>
            <person name="Ma J."/>
        </authorList>
    </citation>
    <scope>NUCLEOTIDE SEQUENCE [LARGE SCALE GENOMIC DNA]</scope>
    <source>
        <strain evidence="4">CCM 9147</strain>
    </source>
</reference>
<sequence length="141" mass="16180">MWLYIQMAYTLCVLYLFSIQDIKTRIVPLKWVILSLFGSLVLRFLYSPNPFSEYIISSLSIGIFLWILSILSNRGMGGGDIQLVAWLGLTVGFFETTFVLIVSNLLVLCYRIVKKNLDYIAFVPYLCAGELVLVYLRIFSQ</sequence>
<dbReference type="EMBL" id="JBHTNZ010000100">
    <property type="protein sequence ID" value="MFD1464242.1"/>
    <property type="molecule type" value="Genomic_DNA"/>
</dbReference>
<protein>
    <submittedName>
        <fullName evidence="3">Prepilin peptidase</fullName>
        <ecNumber evidence="3">3.4.23.43</ecNumber>
    </submittedName>
</protein>
<organism evidence="3 4">
    <name type="scientific">Paenibacillus farraposensis</name>
    <dbReference type="NCBI Taxonomy" id="2807095"/>
    <lineage>
        <taxon>Bacteria</taxon>
        <taxon>Bacillati</taxon>
        <taxon>Bacillota</taxon>
        <taxon>Bacilli</taxon>
        <taxon>Bacillales</taxon>
        <taxon>Paenibacillaceae</taxon>
        <taxon>Paenibacillus</taxon>
    </lineage>
</organism>
<dbReference type="InterPro" id="IPR000045">
    <property type="entry name" value="Prepilin_IV_endopep_pep"/>
</dbReference>
<dbReference type="RefSeq" id="WP_377571039.1">
    <property type="nucleotide sequence ID" value="NZ_JBHTNZ010000100.1"/>
</dbReference>
<accession>A0ABW4DHR6</accession>
<name>A0ABW4DHR6_9BACL</name>
<dbReference type="Gene3D" id="1.20.120.1220">
    <property type="match status" value="1"/>
</dbReference>
<keyword evidence="1" id="KW-1133">Transmembrane helix</keyword>
<dbReference type="Pfam" id="PF01478">
    <property type="entry name" value="Peptidase_A24"/>
    <property type="match status" value="1"/>
</dbReference>
<keyword evidence="4" id="KW-1185">Reference proteome</keyword>
<comment type="caution">
    <text evidence="3">The sequence shown here is derived from an EMBL/GenBank/DDBJ whole genome shotgun (WGS) entry which is preliminary data.</text>
</comment>
<dbReference type="EC" id="3.4.23.43" evidence="3"/>
<feature type="transmembrane region" description="Helical" evidence="1">
    <location>
        <begin position="52"/>
        <end position="71"/>
    </location>
</feature>
<gene>
    <name evidence="3" type="ORF">ACFQ5D_23615</name>
</gene>
<evidence type="ECO:0000313" key="4">
    <source>
        <dbReference type="Proteomes" id="UP001597340"/>
    </source>
</evidence>
<keyword evidence="3" id="KW-0378">Hydrolase</keyword>
<keyword evidence="1" id="KW-0472">Membrane</keyword>
<feature type="transmembrane region" description="Helical" evidence="1">
    <location>
        <begin position="119"/>
        <end position="139"/>
    </location>
</feature>
<evidence type="ECO:0000256" key="1">
    <source>
        <dbReference type="SAM" id="Phobius"/>
    </source>
</evidence>
<keyword evidence="1" id="KW-0812">Transmembrane</keyword>
<feature type="domain" description="Prepilin type IV endopeptidase peptidase" evidence="2">
    <location>
        <begin position="10"/>
        <end position="110"/>
    </location>
</feature>
<dbReference type="GO" id="GO:0004190">
    <property type="term" value="F:aspartic-type endopeptidase activity"/>
    <property type="evidence" value="ECO:0007669"/>
    <property type="project" value="UniProtKB-EC"/>
</dbReference>
<evidence type="ECO:0000259" key="2">
    <source>
        <dbReference type="Pfam" id="PF01478"/>
    </source>
</evidence>
<proteinExistence type="predicted"/>
<dbReference type="Proteomes" id="UP001597340">
    <property type="component" value="Unassembled WGS sequence"/>
</dbReference>